<protein>
    <submittedName>
        <fullName evidence="5">Helix-turn-helix transcriptional regulator</fullName>
    </submittedName>
</protein>
<dbReference type="GO" id="GO:0043565">
    <property type="term" value="F:sequence-specific DNA binding"/>
    <property type="evidence" value="ECO:0007669"/>
    <property type="project" value="InterPro"/>
</dbReference>
<dbReference type="InterPro" id="IPR018060">
    <property type="entry name" value="HTH_AraC"/>
</dbReference>
<dbReference type="GO" id="GO:0003700">
    <property type="term" value="F:DNA-binding transcription factor activity"/>
    <property type="evidence" value="ECO:0007669"/>
    <property type="project" value="InterPro"/>
</dbReference>
<dbReference type="PRINTS" id="PR00032">
    <property type="entry name" value="HTHARAC"/>
</dbReference>
<dbReference type="Proteomes" id="UP000664034">
    <property type="component" value="Unassembled WGS sequence"/>
</dbReference>
<dbReference type="PROSITE" id="PS01124">
    <property type="entry name" value="HTH_ARAC_FAMILY_2"/>
    <property type="match status" value="1"/>
</dbReference>
<dbReference type="InterPro" id="IPR020449">
    <property type="entry name" value="Tscrpt_reg_AraC-type_HTH"/>
</dbReference>
<evidence type="ECO:0000313" key="6">
    <source>
        <dbReference type="Proteomes" id="UP000664034"/>
    </source>
</evidence>
<feature type="domain" description="HTH araC/xylS-type" evidence="4">
    <location>
        <begin position="188"/>
        <end position="286"/>
    </location>
</feature>
<evidence type="ECO:0000256" key="3">
    <source>
        <dbReference type="ARBA" id="ARBA00023163"/>
    </source>
</evidence>
<evidence type="ECO:0000256" key="1">
    <source>
        <dbReference type="ARBA" id="ARBA00023015"/>
    </source>
</evidence>
<organism evidence="5 6">
    <name type="scientific">Fibrella rubiginis</name>
    <dbReference type="NCBI Taxonomy" id="2817060"/>
    <lineage>
        <taxon>Bacteria</taxon>
        <taxon>Pseudomonadati</taxon>
        <taxon>Bacteroidota</taxon>
        <taxon>Cytophagia</taxon>
        <taxon>Cytophagales</taxon>
        <taxon>Spirosomataceae</taxon>
        <taxon>Fibrella</taxon>
    </lineage>
</organism>
<keyword evidence="2" id="KW-0238">DNA-binding</keyword>
<dbReference type="SUPFAM" id="SSF46689">
    <property type="entry name" value="Homeodomain-like"/>
    <property type="match status" value="1"/>
</dbReference>
<comment type="caution">
    <text evidence="5">The sequence shown here is derived from an EMBL/GenBank/DDBJ whole genome shotgun (WGS) entry which is preliminary data.</text>
</comment>
<sequence>MTNIHDFLAYLPGTCKQLVCKDILFAYYDCLQSQHRVDIYTHHSYLTFTISGGKHLHRAGKTWTLTKGCCEFVKKGAFIQEMYIDEGYRAITIYVPDPYLQNLIREHRRFYHVKTTPNQHTEQIIELTVNETTARFIQTVLAFFSNAILPTETVLEERFQELVYALLTNPANHNLVTYLNSLTERPHVSLYEVMETNYMYNLSLCDYARIACRSLATFKREFATIFNTTPGRWLIQKRLSYAQTLLEITGKSIADIVFESGFENGSHFSRAFKEKYGIAPLHYRQQNQKNLTAIGGI</sequence>
<keyword evidence="6" id="KW-1185">Reference proteome</keyword>
<dbReference type="SMART" id="SM00342">
    <property type="entry name" value="HTH_ARAC"/>
    <property type="match status" value="1"/>
</dbReference>
<evidence type="ECO:0000256" key="2">
    <source>
        <dbReference type="ARBA" id="ARBA00023125"/>
    </source>
</evidence>
<dbReference type="PANTHER" id="PTHR43280">
    <property type="entry name" value="ARAC-FAMILY TRANSCRIPTIONAL REGULATOR"/>
    <property type="match status" value="1"/>
</dbReference>
<dbReference type="EMBL" id="JAFMYV010000009">
    <property type="protein sequence ID" value="MBO0938279.1"/>
    <property type="molecule type" value="Genomic_DNA"/>
</dbReference>
<accession>A0A939GJA3</accession>
<keyword evidence="1" id="KW-0805">Transcription regulation</keyword>
<dbReference type="InterPro" id="IPR054015">
    <property type="entry name" value="ExsA-like_N"/>
</dbReference>
<evidence type="ECO:0000259" key="4">
    <source>
        <dbReference type="PROSITE" id="PS01124"/>
    </source>
</evidence>
<dbReference type="RefSeq" id="WP_207365821.1">
    <property type="nucleotide sequence ID" value="NZ_JAFMYV010000009.1"/>
</dbReference>
<dbReference type="AlphaFoldDB" id="A0A939GJA3"/>
<dbReference type="InterPro" id="IPR009057">
    <property type="entry name" value="Homeodomain-like_sf"/>
</dbReference>
<proteinExistence type="predicted"/>
<gene>
    <name evidence="5" type="ORF">J2I47_17140</name>
</gene>
<dbReference type="PANTHER" id="PTHR43280:SF2">
    <property type="entry name" value="HTH-TYPE TRANSCRIPTIONAL REGULATOR EXSA"/>
    <property type="match status" value="1"/>
</dbReference>
<dbReference type="Pfam" id="PF22200">
    <property type="entry name" value="ExsA_N"/>
    <property type="match status" value="1"/>
</dbReference>
<dbReference type="Gene3D" id="1.10.10.60">
    <property type="entry name" value="Homeodomain-like"/>
    <property type="match status" value="1"/>
</dbReference>
<dbReference type="Pfam" id="PF12833">
    <property type="entry name" value="HTH_18"/>
    <property type="match status" value="1"/>
</dbReference>
<keyword evidence="3" id="KW-0804">Transcription</keyword>
<evidence type="ECO:0000313" key="5">
    <source>
        <dbReference type="EMBL" id="MBO0938279.1"/>
    </source>
</evidence>
<name>A0A939GJA3_9BACT</name>
<reference evidence="5" key="1">
    <citation type="submission" date="2021-03" db="EMBL/GenBank/DDBJ databases">
        <title>Fibrella sp. HMF5335 genome sequencing and assembly.</title>
        <authorList>
            <person name="Kang H."/>
            <person name="Kim H."/>
            <person name="Bae S."/>
            <person name="Joh K."/>
        </authorList>
    </citation>
    <scope>NUCLEOTIDE SEQUENCE</scope>
    <source>
        <strain evidence="5">HMF5335</strain>
    </source>
</reference>